<name>A0A1X4JGB4_ENTFC</name>
<gene>
    <name evidence="2" type="primary">tsaB</name>
    <name evidence="4" type="synonym">yeaZ</name>
    <name evidence="3" type="ORF">DKP91_10675</name>
    <name evidence="4" type="ORF">DTPHA_600858</name>
    <name evidence="2" type="ORF">GBM73_00950</name>
</gene>
<evidence type="ECO:0000313" key="6">
    <source>
        <dbReference type="Proteomes" id="UP000249070"/>
    </source>
</evidence>
<accession>A0A1X4JGB4</accession>
<dbReference type="AlphaFoldDB" id="A0A1X4JGB4"/>
<reference evidence="4 5" key="1">
    <citation type="submission" date="2016-04" db="EMBL/GenBank/DDBJ databases">
        <authorList>
            <person name="Millard A."/>
        </authorList>
    </citation>
    <scope>NUCLEOTIDE SEQUENCE [LARGE SCALE GENOMIC DNA]</scope>
    <source>
        <strain evidence="4">Isolate 22</strain>
    </source>
</reference>
<dbReference type="InterPro" id="IPR022496">
    <property type="entry name" value="T6A_TsaB"/>
</dbReference>
<reference evidence="3 6" key="2">
    <citation type="submission" date="2018-05" db="EMBL/GenBank/DDBJ databases">
        <title>Vancomycin-resistant Enterococcus faecium strain from Chelyabinsk, Russia.</title>
        <authorList>
            <person name="Gostev V."/>
            <person name="Goncharov A."/>
            <person name="Kolodzhieva V."/>
            <person name="Suvorov A."/>
            <person name="Sidorenko S."/>
            <person name="Zueva L."/>
        </authorList>
    </citation>
    <scope>NUCLEOTIDE SEQUENCE [LARGE SCALE GENOMIC DNA]</scope>
    <source>
        <strain evidence="3 6">20</strain>
    </source>
</reference>
<dbReference type="Pfam" id="PF00814">
    <property type="entry name" value="TsaD"/>
    <property type="match status" value="1"/>
</dbReference>
<dbReference type="Proteomes" id="UP000183509">
    <property type="component" value="Unassembled WGS sequence"/>
</dbReference>
<dbReference type="Proteomes" id="UP000469871">
    <property type="component" value="Unassembled WGS sequence"/>
</dbReference>
<dbReference type="EMBL" id="WEFP01000001">
    <property type="protein sequence ID" value="KAB7575961.1"/>
    <property type="molecule type" value="Genomic_DNA"/>
</dbReference>
<proteinExistence type="predicted"/>
<reference evidence="2 7" key="3">
    <citation type="submission" date="2019-10" db="EMBL/GenBank/DDBJ databases">
        <title>Evolutionary dynamics of vancomycin-resistant Enterococcus faecium during gastrointestinal tract colonization and bloodstream infection in immunocompromised pediatric patients.</title>
        <authorList>
            <person name="Chilambi G.S."/>
            <person name="Nordstrom H.R."/>
            <person name="Evans D.R."/>
            <person name="Ferrolino J."/>
            <person name="Hayden R.T."/>
            <person name="Maron G.M."/>
            <person name="Vo A.N."/>
            <person name="Gilmore M.S."/>
            <person name="Wolf J."/>
            <person name="Rosch J.W."/>
            <person name="Van Tyne D."/>
        </authorList>
    </citation>
    <scope>NUCLEOTIDE SEQUENCE [LARGE SCALE GENOMIC DNA]</scope>
    <source>
        <strain evidence="2 7">VRECG27</strain>
    </source>
</reference>
<comment type="caution">
    <text evidence="2">The sequence shown here is derived from an EMBL/GenBank/DDBJ whole genome shotgun (WGS) entry which is preliminary data.</text>
</comment>
<dbReference type="PANTHER" id="PTHR11735:SF11">
    <property type="entry name" value="TRNA THREONYLCARBAMOYLADENOSINE BIOSYNTHESIS PROTEIN TSAB"/>
    <property type="match status" value="1"/>
</dbReference>
<evidence type="ECO:0000313" key="3">
    <source>
        <dbReference type="EMBL" id="PZM55201.1"/>
    </source>
</evidence>
<protein>
    <submittedName>
        <fullName evidence="4">Universal bacterial protein YeaZ</fullName>
    </submittedName>
    <submittedName>
        <fullName evidence="2">tRNA (Adenosine(37)-N6)-threonylcarbamoyltransferase complex dimerization subunit type 1 TsaB</fullName>
    </submittedName>
</protein>
<dbReference type="PANTHER" id="PTHR11735">
    <property type="entry name" value="TRNA N6-ADENOSINE THREONYLCARBAMOYLTRANSFERASE"/>
    <property type="match status" value="1"/>
</dbReference>
<dbReference type="Gene3D" id="3.30.420.40">
    <property type="match status" value="2"/>
</dbReference>
<evidence type="ECO:0000313" key="5">
    <source>
        <dbReference type="Proteomes" id="UP000183509"/>
    </source>
</evidence>
<dbReference type="GO" id="GO:0002949">
    <property type="term" value="P:tRNA threonylcarbamoyladenosine modification"/>
    <property type="evidence" value="ECO:0007669"/>
    <property type="project" value="InterPro"/>
</dbReference>
<evidence type="ECO:0000259" key="1">
    <source>
        <dbReference type="Pfam" id="PF00814"/>
    </source>
</evidence>
<dbReference type="SUPFAM" id="SSF53067">
    <property type="entry name" value="Actin-like ATPase domain"/>
    <property type="match status" value="2"/>
</dbReference>
<evidence type="ECO:0000313" key="7">
    <source>
        <dbReference type="Proteomes" id="UP000469871"/>
    </source>
</evidence>
<sequence length="274" mass="30586">MYYCTSFAFGIFILRIKKYATMEGENVIAERIKYMITLGIDTANQTLAIGVVEDEQILGQIQTNIKRNHSVTLMPAIDQLFADLQISPKDIDRIAVSDGPGSYTGLRIGVTTAKTIAYTLDKELVGVSSLKTIAANCIGVDNIIVPMFDARRKNVYAGAYRWKENRLETVLEDVHISASDLFTQLQKLNEAIYFVGSDCHKFFSEIKEILPSAMINTVPAWDIPSGVTVAQLGALVEPVAEKQAFLPRYLKRVEAEEKWLETHTPGDESYVEKI</sequence>
<keyword evidence="2" id="KW-0808">Transferase</keyword>
<dbReference type="GO" id="GO:0005829">
    <property type="term" value="C:cytosol"/>
    <property type="evidence" value="ECO:0007669"/>
    <property type="project" value="TreeGrafter"/>
</dbReference>
<dbReference type="InterPro" id="IPR000905">
    <property type="entry name" value="Gcp-like_dom"/>
</dbReference>
<dbReference type="Proteomes" id="UP000249070">
    <property type="component" value="Unassembled WGS sequence"/>
</dbReference>
<dbReference type="InterPro" id="IPR043129">
    <property type="entry name" value="ATPase_NBD"/>
</dbReference>
<evidence type="ECO:0000313" key="4">
    <source>
        <dbReference type="EMBL" id="SAM40966.1"/>
    </source>
</evidence>
<organism evidence="2 7">
    <name type="scientific">Enterococcus faecium</name>
    <name type="common">Streptococcus faecium</name>
    <dbReference type="NCBI Taxonomy" id="1352"/>
    <lineage>
        <taxon>Bacteria</taxon>
        <taxon>Bacillati</taxon>
        <taxon>Bacillota</taxon>
        <taxon>Bacilli</taxon>
        <taxon>Lactobacillales</taxon>
        <taxon>Enterococcaceae</taxon>
        <taxon>Enterococcus</taxon>
    </lineage>
</organism>
<dbReference type="GO" id="GO:0016740">
    <property type="term" value="F:transferase activity"/>
    <property type="evidence" value="ECO:0007669"/>
    <property type="project" value="UniProtKB-KW"/>
</dbReference>
<dbReference type="NCBIfam" id="TIGR03725">
    <property type="entry name" value="T6A_YeaZ"/>
    <property type="match status" value="1"/>
</dbReference>
<dbReference type="EMBL" id="QHGU01000056">
    <property type="protein sequence ID" value="PZM55201.1"/>
    <property type="molecule type" value="Genomic_DNA"/>
</dbReference>
<dbReference type="EMBL" id="FKLM01000009">
    <property type="protein sequence ID" value="SAM40966.1"/>
    <property type="molecule type" value="Genomic_DNA"/>
</dbReference>
<evidence type="ECO:0000313" key="2">
    <source>
        <dbReference type="EMBL" id="KAB7575961.1"/>
    </source>
</evidence>
<dbReference type="CDD" id="cd24032">
    <property type="entry name" value="ASKHA_NBD_TsaB"/>
    <property type="match status" value="1"/>
</dbReference>
<feature type="domain" description="Gcp-like" evidence="1">
    <location>
        <begin position="61"/>
        <end position="259"/>
    </location>
</feature>